<evidence type="ECO:0000259" key="7">
    <source>
        <dbReference type="PROSITE" id="PS50011"/>
    </source>
</evidence>
<sequence>MRFFSLGTSKSRYLGLFCGDVKQAVWIANHNSPIADASGSFVIDTWQSEVDLHGRQYSGVSWISGEVPAAGSFTIGGDPNGTKQLTMWWQGNVQWKILQNRYIRHHDGEWIRSFGDCSISGKLDIGCVKKTLPERRKANFGFNNKIGSIGGDSNRFGNNYNMSLTDNNQIPRLVLQQIGRFTCLWEEKVIESSEQKVWRKRKIEHCYMVWKTLTPPGKHSKPGDKIGKKMSQLNFYSLESISRATNNFSTANKLGEGGFGPVYKGTLLGGRERAVERLSRSSGKGLTEFKNEILLIVKLLRTNLVRLLGCCIQGQEKILVYEYMPNKSLDLLLFDPSRRKLINRTNHKNIIGVAQGLLLTSQVLKVEAKRNPNPPYIPNMSSKQGGKAKPLKAPKVDKKDYDEDDKAFLQKKKEEEKALKELKAKAQKGALGGAGLKKSGKK</sequence>
<feature type="region of interest" description="Disordered" evidence="6">
    <location>
        <begin position="370"/>
        <end position="408"/>
    </location>
</feature>
<evidence type="ECO:0000313" key="8">
    <source>
        <dbReference type="EMBL" id="CAI9767194.1"/>
    </source>
</evidence>
<keyword evidence="3" id="KW-0547">Nucleotide-binding</keyword>
<dbReference type="Gene3D" id="3.30.200.20">
    <property type="entry name" value="Phosphorylase Kinase, domain 1"/>
    <property type="match status" value="1"/>
</dbReference>
<accession>A0AAD1ZDB9</accession>
<dbReference type="EMBL" id="OU503044">
    <property type="protein sequence ID" value="CAI9767194.1"/>
    <property type="molecule type" value="Genomic_DNA"/>
</dbReference>
<proteinExistence type="predicted"/>
<dbReference type="SMART" id="SM00219">
    <property type="entry name" value="TyrKc"/>
    <property type="match status" value="1"/>
</dbReference>
<organism evidence="8 9">
    <name type="scientific">Fraxinus pennsylvanica</name>
    <dbReference type="NCBI Taxonomy" id="56036"/>
    <lineage>
        <taxon>Eukaryota</taxon>
        <taxon>Viridiplantae</taxon>
        <taxon>Streptophyta</taxon>
        <taxon>Embryophyta</taxon>
        <taxon>Tracheophyta</taxon>
        <taxon>Spermatophyta</taxon>
        <taxon>Magnoliopsida</taxon>
        <taxon>eudicotyledons</taxon>
        <taxon>Gunneridae</taxon>
        <taxon>Pentapetalae</taxon>
        <taxon>asterids</taxon>
        <taxon>lamiids</taxon>
        <taxon>Lamiales</taxon>
        <taxon>Oleaceae</taxon>
        <taxon>Oleeae</taxon>
        <taxon>Fraxinus</taxon>
    </lineage>
</organism>
<name>A0AAD1ZDB9_9LAMI</name>
<dbReference type="GO" id="GO:0004674">
    <property type="term" value="F:protein serine/threonine kinase activity"/>
    <property type="evidence" value="ECO:0007669"/>
    <property type="project" value="UniProtKB-KW"/>
</dbReference>
<dbReference type="InterPro" id="IPR011009">
    <property type="entry name" value="Kinase-like_dom_sf"/>
</dbReference>
<dbReference type="InterPro" id="IPR020635">
    <property type="entry name" value="Tyr_kinase_cat_dom"/>
</dbReference>
<dbReference type="Pfam" id="PF07714">
    <property type="entry name" value="PK_Tyr_Ser-Thr"/>
    <property type="match status" value="1"/>
</dbReference>
<dbReference type="PROSITE" id="PS50011">
    <property type="entry name" value="PROTEIN_KINASE_DOM"/>
    <property type="match status" value="1"/>
</dbReference>
<dbReference type="AlphaFoldDB" id="A0AAD1ZDB9"/>
<evidence type="ECO:0000256" key="3">
    <source>
        <dbReference type="ARBA" id="ARBA00022741"/>
    </source>
</evidence>
<dbReference type="Proteomes" id="UP000834106">
    <property type="component" value="Chromosome 9"/>
</dbReference>
<dbReference type="PANTHER" id="PTHR27002">
    <property type="entry name" value="RECEPTOR-LIKE SERINE/THREONINE-PROTEIN KINASE SD1-8"/>
    <property type="match status" value="1"/>
</dbReference>
<feature type="compositionally biased region" description="Basic and acidic residues" evidence="6">
    <location>
        <begin position="394"/>
        <end position="408"/>
    </location>
</feature>
<dbReference type="GO" id="GO:0005886">
    <property type="term" value="C:plasma membrane"/>
    <property type="evidence" value="ECO:0007669"/>
    <property type="project" value="TreeGrafter"/>
</dbReference>
<dbReference type="InterPro" id="IPR015157">
    <property type="entry name" value="TMA7"/>
</dbReference>
<reference evidence="8" key="1">
    <citation type="submission" date="2023-05" db="EMBL/GenBank/DDBJ databases">
        <authorList>
            <person name="Huff M."/>
        </authorList>
    </citation>
    <scope>NUCLEOTIDE SEQUENCE</scope>
</reference>
<keyword evidence="4" id="KW-0418">Kinase</keyword>
<keyword evidence="5" id="KW-0067">ATP-binding</keyword>
<dbReference type="InterPro" id="IPR001245">
    <property type="entry name" value="Ser-Thr/Tyr_kinase_cat_dom"/>
</dbReference>
<dbReference type="GO" id="GO:0005524">
    <property type="term" value="F:ATP binding"/>
    <property type="evidence" value="ECO:0007669"/>
    <property type="project" value="UniProtKB-KW"/>
</dbReference>
<dbReference type="SUPFAM" id="SSF56112">
    <property type="entry name" value="Protein kinase-like (PK-like)"/>
    <property type="match status" value="1"/>
</dbReference>
<dbReference type="PANTHER" id="PTHR27002:SF926">
    <property type="entry name" value="OS07G0535800 PROTEIN"/>
    <property type="match status" value="1"/>
</dbReference>
<evidence type="ECO:0000256" key="6">
    <source>
        <dbReference type="SAM" id="MobiDB-lite"/>
    </source>
</evidence>
<evidence type="ECO:0000313" key="9">
    <source>
        <dbReference type="Proteomes" id="UP000834106"/>
    </source>
</evidence>
<protein>
    <recommendedName>
        <fullName evidence="7">Protein kinase domain-containing protein</fullName>
    </recommendedName>
</protein>
<evidence type="ECO:0000256" key="1">
    <source>
        <dbReference type="ARBA" id="ARBA00022527"/>
    </source>
</evidence>
<gene>
    <name evidence="8" type="ORF">FPE_LOCUS14624</name>
</gene>
<evidence type="ECO:0000256" key="4">
    <source>
        <dbReference type="ARBA" id="ARBA00022777"/>
    </source>
</evidence>
<evidence type="ECO:0000256" key="5">
    <source>
        <dbReference type="ARBA" id="ARBA00022840"/>
    </source>
</evidence>
<dbReference type="FunFam" id="3.30.200.20:FF:001238">
    <property type="entry name" value="Os08g0179000 protein"/>
    <property type="match status" value="1"/>
</dbReference>
<evidence type="ECO:0000256" key="2">
    <source>
        <dbReference type="ARBA" id="ARBA00022679"/>
    </source>
</evidence>
<keyword evidence="9" id="KW-1185">Reference proteome</keyword>
<feature type="domain" description="Protein kinase" evidence="7">
    <location>
        <begin position="248"/>
        <end position="442"/>
    </location>
</feature>
<dbReference type="Pfam" id="PF09072">
    <property type="entry name" value="TMA7"/>
    <property type="match status" value="1"/>
</dbReference>
<dbReference type="InterPro" id="IPR000719">
    <property type="entry name" value="Prot_kinase_dom"/>
</dbReference>
<keyword evidence="2" id="KW-0808">Transferase</keyword>
<dbReference type="GO" id="GO:0004713">
    <property type="term" value="F:protein tyrosine kinase activity"/>
    <property type="evidence" value="ECO:0007669"/>
    <property type="project" value="InterPro"/>
</dbReference>
<keyword evidence="1" id="KW-0723">Serine/threonine-protein kinase</keyword>